<sequence length="771" mass="88101">MFEYESEDLHTPISSDDEGRGEKFPEFNDEYAHGEGRFELGTRFATVDRFKEVVKDCFIAEGREVKWIKNDKERVRVGYGDKECPYLVHLSYNKSLQCYQVKTYHPEHTCARDLGSNAADQHWLSKKIEKQMSTQPHMNTKEATDFLKEDFALCPHPKMVYRAVKEAREKIQGNEKEQYKRSRDYCEEILRSNPGSSTRLELMPIPDGPPVFYKLYICLEACKQGFKDGCRPLLHLDGCFLKTYYSGWLLAAVAQDANNQFYVVAYGVVRAETKEAWKWFLTNLQGDIGDDANHGWNFISDQQKGLLPALKEVMPHAKLRNCVMHMWKNFINRYKDLCTTVAEFKECMEKLKTVNKGAWEYLSKFEPETWVKAYFSHGSKVDNLTNNMCEAFNAKIVSYRCKPILTMCEEIRCYLMRRMVNHKRILENHSGRLAPVQEKRMEKLLNLSTKWTAKWVGDNERKRFEVSRKGTKVDVDLIRHSCSCNRWQLTGMPYLHAFAAIRKRHDTPQDYVHPWLCMESIRRTYAHCIKPVPSPEFWVGTEFSKPDPPIIKRPIGRPKVHNRQKDPVEPLMQEGKLKRSFVVSCSKCGEKGHNYKTCKGAPSNPNWKPKTRRPSKKSATASQALIMLPLSQSAPGSEDASSSQPVSSPNPTVVESPATSNPPMPQAPTRVTRSTLIISPPGPTTTQTRPPAPTIGRPFKPPAKDNDTSRPQQSRFIPKQKIFRPPAPVAASTINTTTQQPTPPTIPSAAPNQKARPQSLPNSPKTKDSKE</sequence>
<dbReference type="AlphaFoldDB" id="A0A6P4BLF2"/>
<dbReference type="InterPro" id="IPR018289">
    <property type="entry name" value="MULE_transposase_dom"/>
</dbReference>
<keyword evidence="2" id="KW-0238">DNA-binding</keyword>
<keyword evidence="4" id="KW-0862">Zinc</keyword>
<dbReference type="GO" id="GO:0004803">
    <property type="term" value="F:transposase activity"/>
    <property type="evidence" value="ECO:0007669"/>
    <property type="project" value="InterPro"/>
</dbReference>
<evidence type="ECO:0000256" key="1">
    <source>
        <dbReference type="ARBA" id="ARBA00022578"/>
    </source>
</evidence>
<reference evidence="8" key="2">
    <citation type="submission" date="2025-08" db="UniProtKB">
        <authorList>
            <consortium name="RefSeq"/>
        </authorList>
    </citation>
    <scope>IDENTIFICATION</scope>
    <source>
        <tissue evidence="8">Whole plant</tissue>
    </source>
</reference>
<dbReference type="PROSITE" id="PS50158">
    <property type="entry name" value="ZF_CCHC"/>
    <property type="match status" value="1"/>
</dbReference>
<keyword evidence="1" id="KW-0815">Transposition</keyword>
<dbReference type="PROSITE" id="PS01007">
    <property type="entry name" value="TRANSPOSASE_MUTATOR"/>
    <property type="match status" value="1"/>
</dbReference>
<feature type="compositionally biased region" description="Polar residues" evidence="5">
    <location>
        <begin position="632"/>
        <end position="659"/>
    </location>
</feature>
<name>A0A6P4BLF2_ARADU</name>
<evidence type="ECO:0000256" key="5">
    <source>
        <dbReference type="SAM" id="MobiDB-lite"/>
    </source>
</evidence>
<dbReference type="InterPro" id="IPR001207">
    <property type="entry name" value="Transposase_mutator"/>
</dbReference>
<evidence type="ECO:0000259" key="6">
    <source>
        <dbReference type="PROSITE" id="PS50158"/>
    </source>
</evidence>
<dbReference type="PANTHER" id="PTHR31973">
    <property type="entry name" value="POLYPROTEIN, PUTATIVE-RELATED"/>
    <property type="match status" value="1"/>
</dbReference>
<dbReference type="SMART" id="SM00575">
    <property type="entry name" value="ZnF_PMZ"/>
    <property type="match status" value="1"/>
</dbReference>
<keyword evidence="4" id="KW-0479">Metal-binding</keyword>
<feature type="region of interest" description="Disordered" evidence="5">
    <location>
        <begin position="632"/>
        <end position="771"/>
    </location>
</feature>
<evidence type="ECO:0000256" key="2">
    <source>
        <dbReference type="ARBA" id="ARBA00023125"/>
    </source>
</evidence>
<dbReference type="InterPro" id="IPR001878">
    <property type="entry name" value="Znf_CCHC"/>
</dbReference>
<evidence type="ECO:0000313" key="7">
    <source>
        <dbReference type="Proteomes" id="UP000515211"/>
    </source>
</evidence>
<dbReference type="GO" id="GO:0006313">
    <property type="term" value="P:DNA transposition"/>
    <property type="evidence" value="ECO:0007669"/>
    <property type="project" value="InterPro"/>
</dbReference>
<dbReference type="InterPro" id="IPR006564">
    <property type="entry name" value="Znf_PMZ"/>
</dbReference>
<dbReference type="Proteomes" id="UP000515211">
    <property type="component" value="Chromosome 1"/>
</dbReference>
<dbReference type="InterPro" id="IPR004332">
    <property type="entry name" value="Transposase_MuDR"/>
</dbReference>
<feature type="compositionally biased region" description="Polar residues" evidence="5">
    <location>
        <begin position="755"/>
        <end position="764"/>
    </location>
</feature>
<dbReference type="OrthoDB" id="1418370at2759"/>
<keyword evidence="3" id="KW-0233">DNA recombination</keyword>
<feature type="region of interest" description="Disordered" evidence="5">
    <location>
        <begin position="594"/>
        <end position="620"/>
    </location>
</feature>
<dbReference type="KEGG" id="adu:107465067"/>
<gene>
    <name evidence="8" type="primary">LOC107465067</name>
</gene>
<dbReference type="GO" id="GO:0008270">
    <property type="term" value="F:zinc ion binding"/>
    <property type="evidence" value="ECO:0007669"/>
    <property type="project" value="UniProtKB-KW"/>
</dbReference>
<dbReference type="GeneID" id="107465067"/>
<evidence type="ECO:0000256" key="4">
    <source>
        <dbReference type="PROSITE-ProRule" id="PRU00047"/>
    </source>
</evidence>
<evidence type="ECO:0000313" key="8">
    <source>
        <dbReference type="RefSeq" id="XP_015939539.1"/>
    </source>
</evidence>
<dbReference type="Pfam" id="PF03108">
    <property type="entry name" value="DBD_Tnp_Mut"/>
    <property type="match status" value="1"/>
</dbReference>
<keyword evidence="4" id="KW-0863">Zinc-finger</keyword>
<accession>A0A6P4BLF2</accession>
<proteinExistence type="predicted"/>
<feature type="region of interest" description="Disordered" evidence="5">
    <location>
        <begin position="1"/>
        <end position="25"/>
    </location>
</feature>
<dbReference type="PANTHER" id="PTHR31973:SF187">
    <property type="entry name" value="MUTATOR TRANSPOSASE MUDRA PROTEIN"/>
    <property type="match status" value="1"/>
</dbReference>
<protein>
    <submittedName>
        <fullName evidence="8">Uncharacterized protein LOC107465067</fullName>
    </submittedName>
</protein>
<dbReference type="GO" id="GO:0003677">
    <property type="term" value="F:DNA binding"/>
    <property type="evidence" value="ECO:0007669"/>
    <property type="project" value="UniProtKB-KW"/>
</dbReference>
<evidence type="ECO:0000256" key="3">
    <source>
        <dbReference type="ARBA" id="ARBA00023172"/>
    </source>
</evidence>
<keyword evidence="7" id="KW-1185">Reference proteome</keyword>
<feature type="domain" description="CCHC-type" evidence="6">
    <location>
        <begin position="585"/>
        <end position="599"/>
    </location>
</feature>
<organism evidence="7 8">
    <name type="scientific">Arachis duranensis</name>
    <name type="common">Wild peanut</name>
    <dbReference type="NCBI Taxonomy" id="130453"/>
    <lineage>
        <taxon>Eukaryota</taxon>
        <taxon>Viridiplantae</taxon>
        <taxon>Streptophyta</taxon>
        <taxon>Embryophyta</taxon>
        <taxon>Tracheophyta</taxon>
        <taxon>Spermatophyta</taxon>
        <taxon>Magnoliopsida</taxon>
        <taxon>eudicotyledons</taxon>
        <taxon>Gunneridae</taxon>
        <taxon>Pentapetalae</taxon>
        <taxon>rosids</taxon>
        <taxon>fabids</taxon>
        <taxon>Fabales</taxon>
        <taxon>Fabaceae</taxon>
        <taxon>Papilionoideae</taxon>
        <taxon>50 kb inversion clade</taxon>
        <taxon>dalbergioids sensu lato</taxon>
        <taxon>Dalbergieae</taxon>
        <taxon>Pterocarpus clade</taxon>
        <taxon>Arachis</taxon>
    </lineage>
</organism>
<reference evidence="7" key="1">
    <citation type="journal article" date="2016" name="Nat. Genet.">
        <title>The genome sequences of Arachis duranensis and Arachis ipaensis, the diploid ancestors of cultivated peanut.</title>
        <authorList>
            <person name="Bertioli D.J."/>
            <person name="Cannon S.B."/>
            <person name="Froenicke L."/>
            <person name="Huang G."/>
            <person name="Farmer A.D."/>
            <person name="Cannon E.K."/>
            <person name="Liu X."/>
            <person name="Gao D."/>
            <person name="Clevenger J."/>
            <person name="Dash S."/>
            <person name="Ren L."/>
            <person name="Moretzsohn M.C."/>
            <person name="Shirasawa K."/>
            <person name="Huang W."/>
            <person name="Vidigal B."/>
            <person name="Abernathy B."/>
            <person name="Chu Y."/>
            <person name="Niederhuth C.E."/>
            <person name="Umale P."/>
            <person name="Araujo A.C."/>
            <person name="Kozik A."/>
            <person name="Kim K.D."/>
            <person name="Burow M.D."/>
            <person name="Varshney R.K."/>
            <person name="Wang X."/>
            <person name="Zhang X."/>
            <person name="Barkley N."/>
            <person name="Guimaraes P.M."/>
            <person name="Isobe S."/>
            <person name="Guo B."/>
            <person name="Liao B."/>
            <person name="Stalker H.T."/>
            <person name="Schmitz R.J."/>
            <person name="Scheffler B.E."/>
            <person name="Leal-Bertioli S.C."/>
            <person name="Xun X."/>
            <person name="Jackson S.A."/>
            <person name="Michelmore R."/>
            <person name="Ozias-Akins P."/>
        </authorList>
    </citation>
    <scope>NUCLEOTIDE SEQUENCE [LARGE SCALE GENOMIC DNA]</scope>
    <source>
        <strain evidence="7">cv. V14167</strain>
    </source>
</reference>
<dbReference type="RefSeq" id="XP_015939539.1">
    <property type="nucleotide sequence ID" value="XM_016084053.1"/>
</dbReference>
<dbReference type="Pfam" id="PF10551">
    <property type="entry name" value="MULE"/>
    <property type="match status" value="1"/>
</dbReference>